<dbReference type="InterPro" id="IPR000792">
    <property type="entry name" value="Tscrpt_reg_LuxR_C"/>
</dbReference>
<evidence type="ECO:0000259" key="5">
    <source>
        <dbReference type="PROSITE" id="PS50112"/>
    </source>
</evidence>
<sequence>MKEIDVKKWDKLVKSQKSQSEIDNQIQIPEQIHSYFFIFDCFQNTILFTNSAFETVTGYKFDELNLEFLLKIIHPDDLDYFLESEERFLNFTNKLSFNEHFKYTHSYTYRIKTKSGDYIRVFQECQALEVNNSGHLTKTLVNHKKIEYTENVSVTDFKIYDKSQNSYIDAENRYNLTKRELEILNLIKNGMNSQQISDELTISKNTILTHRKNILNKSNSSSFIELIKKLSYVH</sequence>
<dbReference type="SUPFAM" id="SSF46894">
    <property type="entry name" value="C-terminal effector domain of the bipartite response regulators"/>
    <property type="match status" value="1"/>
</dbReference>
<organism evidence="6 7">
    <name type="scientific">Paenimyroides tangerinum</name>
    <dbReference type="NCBI Taxonomy" id="2488728"/>
    <lineage>
        <taxon>Bacteria</taxon>
        <taxon>Pseudomonadati</taxon>
        <taxon>Bacteroidota</taxon>
        <taxon>Flavobacteriia</taxon>
        <taxon>Flavobacteriales</taxon>
        <taxon>Flavobacteriaceae</taxon>
        <taxon>Paenimyroides</taxon>
    </lineage>
</organism>
<dbReference type="PROSITE" id="PS50112">
    <property type="entry name" value="PAS"/>
    <property type="match status" value="1"/>
</dbReference>
<dbReference type="GO" id="GO:0003677">
    <property type="term" value="F:DNA binding"/>
    <property type="evidence" value="ECO:0007669"/>
    <property type="project" value="UniProtKB-KW"/>
</dbReference>
<dbReference type="PROSITE" id="PS50043">
    <property type="entry name" value="HTH_LUXR_2"/>
    <property type="match status" value="1"/>
</dbReference>
<dbReference type="AlphaFoldDB" id="A0A3P3W727"/>
<dbReference type="EMBL" id="RQVQ01000019">
    <property type="protein sequence ID" value="RRJ90097.1"/>
    <property type="molecule type" value="Genomic_DNA"/>
</dbReference>
<dbReference type="PROSITE" id="PS00622">
    <property type="entry name" value="HTH_LUXR_1"/>
    <property type="match status" value="1"/>
</dbReference>
<evidence type="ECO:0000259" key="4">
    <source>
        <dbReference type="PROSITE" id="PS50043"/>
    </source>
</evidence>
<dbReference type="Proteomes" id="UP000275719">
    <property type="component" value="Unassembled WGS sequence"/>
</dbReference>
<dbReference type="InterPro" id="IPR016032">
    <property type="entry name" value="Sig_transdc_resp-reg_C-effctor"/>
</dbReference>
<proteinExistence type="predicted"/>
<accession>A0A3P3W727</accession>
<reference evidence="6 7" key="1">
    <citation type="submission" date="2018-11" db="EMBL/GenBank/DDBJ databases">
        <title>Flavobacterium sp. nov., YIM 102701-2 draft genome.</title>
        <authorList>
            <person name="Li G."/>
            <person name="Jiang Y."/>
        </authorList>
    </citation>
    <scope>NUCLEOTIDE SEQUENCE [LARGE SCALE GENOMIC DNA]</scope>
    <source>
        <strain evidence="6 7">YIM 102701-2</strain>
    </source>
</reference>
<keyword evidence="1" id="KW-0805">Transcription regulation</keyword>
<dbReference type="InterPro" id="IPR013655">
    <property type="entry name" value="PAS_fold_3"/>
</dbReference>
<keyword evidence="7" id="KW-1185">Reference proteome</keyword>
<dbReference type="InterPro" id="IPR035965">
    <property type="entry name" value="PAS-like_dom_sf"/>
</dbReference>
<dbReference type="InterPro" id="IPR000014">
    <property type="entry name" value="PAS"/>
</dbReference>
<protein>
    <submittedName>
        <fullName evidence="6">Uncharacterized protein</fullName>
    </submittedName>
</protein>
<keyword evidence="2" id="KW-0238">DNA-binding</keyword>
<feature type="domain" description="PAS" evidence="5">
    <location>
        <begin position="18"/>
        <end position="92"/>
    </location>
</feature>
<dbReference type="SMART" id="SM00421">
    <property type="entry name" value="HTH_LUXR"/>
    <property type="match status" value="1"/>
</dbReference>
<gene>
    <name evidence="6" type="ORF">EG240_09515</name>
</gene>
<comment type="caution">
    <text evidence="6">The sequence shown here is derived from an EMBL/GenBank/DDBJ whole genome shotgun (WGS) entry which is preliminary data.</text>
</comment>
<evidence type="ECO:0000313" key="7">
    <source>
        <dbReference type="Proteomes" id="UP000275719"/>
    </source>
</evidence>
<dbReference type="Gene3D" id="3.30.450.20">
    <property type="entry name" value="PAS domain"/>
    <property type="match status" value="1"/>
</dbReference>
<dbReference type="Pfam" id="PF08447">
    <property type="entry name" value="PAS_3"/>
    <property type="match status" value="1"/>
</dbReference>
<dbReference type="SUPFAM" id="SSF55785">
    <property type="entry name" value="PYP-like sensor domain (PAS domain)"/>
    <property type="match status" value="1"/>
</dbReference>
<dbReference type="PRINTS" id="PR00038">
    <property type="entry name" value="HTHLUXR"/>
</dbReference>
<dbReference type="GO" id="GO:0006355">
    <property type="term" value="P:regulation of DNA-templated transcription"/>
    <property type="evidence" value="ECO:0007669"/>
    <property type="project" value="InterPro"/>
</dbReference>
<dbReference type="CDD" id="cd06170">
    <property type="entry name" value="LuxR_C_like"/>
    <property type="match status" value="1"/>
</dbReference>
<name>A0A3P3W727_9FLAO</name>
<dbReference type="SMART" id="SM00091">
    <property type="entry name" value="PAS"/>
    <property type="match status" value="1"/>
</dbReference>
<feature type="domain" description="HTH luxR-type" evidence="4">
    <location>
        <begin position="169"/>
        <end position="234"/>
    </location>
</feature>
<dbReference type="PANTHER" id="PTHR44688">
    <property type="entry name" value="DNA-BINDING TRANSCRIPTIONAL ACTIVATOR DEVR_DOSR"/>
    <property type="match status" value="1"/>
</dbReference>
<evidence type="ECO:0000256" key="1">
    <source>
        <dbReference type="ARBA" id="ARBA00023015"/>
    </source>
</evidence>
<evidence type="ECO:0000256" key="3">
    <source>
        <dbReference type="ARBA" id="ARBA00023163"/>
    </source>
</evidence>
<dbReference type="InterPro" id="IPR036388">
    <property type="entry name" value="WH-like_DNA-bd_sf"/>
</dbReference>
<dbReference type="CDD" id="cd00130">
    <property type="entry name" value="PAS"/>
    <property type="match status" value="1"/>
</dbReference>
<dbReference type="Pfam" id="PF00196">
    <property type="entry name" value="GerE"/>
    <property type="match status" value="1"/>
</dbReference>
<keyword evidence="3" id="KW-0804">Transcription</keyword>
<evidence type="ECO:0000313" key="6">
    <source>
        <dbReference type="EMBL" id="RRJ90097.1"/>
    </source>
</evidence>
<dbReference type="PANTHER" id="PTHR44688:SF16">
    <property type="entry name" value="DNA-BINDING TRANSCRIPTIONAL ACTIVATOR DEVR_DOSR"/>
    <property type="match status" value="1"/>
</dbReference>
<dbReference type="OrthoDB" id="965844at2"/>
<evidence type="ECO:0000256" key="2">
    <source>
        <dbReference type="ARBA" id="ARBA00023125"/>
    </source>
</evidence>
<dbReference type="RefSeq" id="WP_125019164.1">
    <property type="nucleotide sequence ID" value="NZ_RQVQ01000019.1"/>
</dbReference>
<dbReference type="Gene3D" id="1.10.10.10">
    <property type="entry name" value="Winged helix-like DNA-binding domain superfamily/Winged helix DNA-binding domain"/>
    <property type="match status" value="1"/>
</dbReference>